<keyword evidence="4 9" id="KW-0547">Nucleotide-binding</keyword>
<dbReference type="SUPFAM" id="SSF52402">
    <property type="entry name" value="Adenine nucleotide alpha hydrolases-like"/>
    <property type="match status" value="1"/>
</dbReference>
<dbReference type="InterPro" id="IPR046884">
    <property type="entry name" value="MnmA-like_central"/>
</dbReference>
<feature type="domain" description="tRNA-specific 2-thiouridylase MnmA-like central" evidence="11">
    <location>
        <begin position="216"/>
        <end position="277"/>
    </location>
</feature>
<dbReference type="InterPro" id="IPR004506">
    <property type="entry name" value="MnmA-like"/>
</dbReference>
<dbReference type="Gene3D" id="2.30.30.280">
    <property type="entry name" value="Adenine nucleotide alpha hydrolases-like domains"/>
    <property type="match status" value="1"/>
</dbReference>
<dbReference type="HAMAP" id="MF_00144">
    <property type="entry name" value="tRNA_thiouridyl_MnmA"/>
    <property type="match status" value="1"/>
</dbReference>
<feature type="region of interest" description="Interaction with tRNA" evidence="9">
    <location>
        <begin position="312"/>
        <end position="313"/>
    </location>
</feature>
<feature type="domain" description="tRNA-specific 2-thiouridylase MnmA-like C-terminal" evidence="10">
    <location>
        <begin position="287"/>
        <end position="364"/>
    </location>
</feature>
<dbReference type="Pfam" id="PF20258">
    <property type="entry name" value="tRNA_Me_trans_C"/>
    <property type="match status" value="1"/>
</dbReference>
<dbReference type="NCBIfam" id="NF001138">
    <property type="entry name" value="PRK00143.1"/>
    <property type="match status" value="1"/>
</dbReference>
<feature type="active site" description="Nucleophile" evidence="9">
    <location>
        <position position="102"/>
    </location>
</feature>
<feature type="region of interest" description="Interaction with tRNA" evidence="9">
    <location>
        <begin position="157"/>
        <end position="159"/>
    </location>
</feature>
<keyword evidence="7" id="KW-1015">Disulfide bond</keyword>
<evidence type="ECO:0000256" key="6">
    <source>
        <dbReference type="ARBA" id="ARBA00022884"/>
    </source>
</evidence>
<keyword evidence="6 9" id="KW-0694">RNA-binding</keyword>
<dbReference type="GO" id="GO:0005524">
    <property type="term" value="F:ATP binding"/>
    <property type="evidence" value="ECO:0007669"/>
    <property type="project" value="UniProtKB-KW"/>
</dbReference>
<dbReference type="InterPro" id="IPR046885">
    <property type="entry name" value="MnmA-like_C"/>
</dbReference>
<dbReference type="FunFam" id="3.40.50.620:FF:000115">
    <property type="entry name" value="tRNA-specific 2-thiouridylase MnmA"/>
    <property type="match status" value="1"/>
</dbReference>
<keyword evidence="9" id="KW-0963">Cytoplasm</keyword>
<evidence type="ECO:0000313" key="12">
    <source>
        <dbReference type="EMBL" id="OHA56310.1"/>
    </source>
</evidence>
<feature type="binding site" evidence="9">
    <location>
        <begin position="9"/>
        <end position="16"/>
    </location>
    <ligand>
        <name>ATP</name>
        <dbReference type="ChEBI" id="CHEBI:30616"/>
    </ligand>
</feature>
<evidence type="ECO:0000256" key="4">
    <source>
        <dbReference type="ARBA" id="ARBA00022741"/>
    </source>
</evidence>
<proteinExistence type="inferred from homology"/>
<comment type="caution">
    <text evidence="12">The sequence shown here is derived from an EMBL/GenBank/DDBJ whole genome shotgun (WGS) entry which is preliminary data.</text>
</comment>
<dbReference type="GO" id="GO:0103016">
    <property type="term" value="F:tRNA-uridine 2-sulfurtransferase activity"/>
    <property type="evidence" value="ECO:0007669"/>
    <property type="project" value="UniProtKB-EC"/>
</dbReference>
<comment type="similarity">
    <text evidence="9">Belongs to the MnmA/TRMU family.</text>
</comment>
<feature type="binding site" evidence="9">
    <location>
        <position position="35"/>
    </location>
    <ligand>
        <name>ATP</name>
        <dbReference type="ChEBI" id="CHEBI:30616"/>
    </ligand>
</feature>
<dbReference type="NCBIfam" id="TIGR00420">
    <property type="entry name" value="trmU"/>
    <property type="match status" value="1"/>
</dbReference>
<dbReference type="GO" id="GO:0002143">
    <property type="term" value="P:tRNA wobble position uridine thiolation"/>
    <property type="evidence" value="ECO:0007669"/>
    <property type="project" value="TreeGrafter"/>
</dbReference>
<dbReference type="Proteomes" id="UP000178199">
    <property type="component" value="Unassembled WGS sequence"/>
</dbReference>
<keyword evidence="1 9" id="KW-0820">tRNA-binding</keyword>
<protein>
    <recommendedName>
        <fullName evidence="9">tRNA-specific 2-thiouridylase MnmA</fullName>
        <ecNumber evidence="9">2.8.1.13</ecNumber>
    </recommendedName>
</protein>
<comment type="catalytic activity">
    <reaction evidence="8 9">
        <text>S-sulfanyl-L-cysteinyl-[protein] + uridine(34) in tRNA + AH2 + ATP = 2-thiouridine(34) in tRNA + L-cysteinyl-[protein] + A + AMP + diphosphate + H(+)</text>
        <dbReference type="Rhea" id="RHEA:47032"/>
        <dbReference type="Rhea" id="RHEA-COMP:10131"/>
        <dbReference type="Rhea" id="RHEA-COMP:11726"/>
        <dbReference type="Rhea" id="RHEA-COMP:11727"/>
        <dbReference type="Rhea" id="RHEA-COMP:11728"/>
        <dbReference type="ChEBI" id="CHEBI:13193"/>
        <dbReference type="ChEBI" id="CHEBI:15378"/>
        <dbReference type="ChEBI" id="CHEBI:17499"/>
        <dbReference type="ChEBI" id="CHEBI:29950"/>
        <dbReference type="ChEBI" id="CHEBI:30616"/>
        <dbReference type="ChEBI" id="CHEBI:33019"/>
        <dbReference type="ChEBI" id="CHEBI:61963"/>
        <dbReference type="ChEBI" id="CHEBI:65315"/>
        <dbReference type="ChEBI" id="CHEBI:87170"/>
        <dbReference type="ChEBI" id="CHEBI:456215"/>
        <dbReference type="EC" id="2.8.1.13"/>
    </reaction>
</comment>
<name>A0A1G2Q6Y3_9BACT</name>
<dbReference type="FunFam" id="2.30.30.280:FF:000001">
    <property type="entry name" value="tRNA-specific 2-thiouridylase MnmA"/>
    <property type="match status" value="1"/>
</dbReference>
<dbReference type="Pfam" id="PF03054">
    <property type="entry name" value="tRNA_Me_trans"/>
    <property type="match status" value="1"/>
</dbReference>
<keyword evidence="5 9" id="KW-0067">ATP-binding</keyword>
<feature type="binding site" evidence="9">
    <location>
        <position position="126"/>
    </location>
    <ligand>
        <name>ATP</name>
        <dbReference type="ChEBI" id="CHEBI:30616"/>
    </ligand>
</feature>
<dbReference type="InterPro" id="IPR023382">
    <property type="entry name" value="MnmA-like_central_sf"/>
</dbReference>
<comment type="subcellular location">
    <subcellularLocation>
        <location evidence="9">Cytoplasm</location>
    </subcellularLocation>
</comment>
<dbReference type="EMBL" id="MHTD01000008">
    <property type="protein sequence ID" value="OHA56310.1"/>
    <property type="molecule type" value="Genomic_DNA"/>
</dbReference>
<evidence type="ECO:0000256" key="2">
    <source>
        <dbReference type="ARBA" id="ARBA00022679"/>
    </source>
</evidence>
<feature type="site" description="Interaction with tRNA" evidence="9">
    <location>
        <position position="127"/>
    </location>
</feature>
<dbReference type="CDD" id="cd01998">
    <property type="entry name" value="MnmA_TRMU-like"/>
    <property type="match status" value="1"/>
</dbReference>
<dbReference type="Gene3D" id="2.40.30.10">
    <property type="entry name" value="Translation factors"/>
    <property type="match status" value="1"/>
</dbReference>
<feature type="active site" description="Cysteine persulfide intermediate" evidence="9">
    <location>
        <position position="207"/>
    </location>
</feature>
<feature type="region of interest" description="Interaction with target base in tRNA" evidence="9">
    <location>
        <begin position="97"/>
        <end position="99"/>
    </location>
</feature>
<comment type="caution">
    <text evidence="9">Lacks conserved residue(s) required for the propagation of feature annotation.</text>
</comment>
<dbReference type="GO" id="GO:0000049">
    <property type="term" value="F:tRNA binding"/>
    <property type="evidence" value="ECO:0007669"/>
    <property type="project" value="UniProtKB-KW"/>
</dbReference>
<comment type="function">
    <text evidence="9">Catalyzes the 2-thiolation of uridine at the wobble position (U34) of tRNA, leading to the formation of s(2)U34.</text>
</comment>
<dbReference type="InterPro" id="IPR014729">
    <property type="entry name" value="Rossmann-like_a/b/a_fold"/>
</dbReference>
<evidence type="ECO:0000256" key="3">
    <source>
        <dbReference type="ARBA" id="ARBA00022694"/>
    </source>
</evidence>
<evidence type="ECO:0000259" key="10">
    <source>
        <dbReference type="Pfam" id="PF20258"/>
    </source>
</evidence>
<evidence type="ECO:0000256" key="1">
    <source>
        <dbReference type="ARBA" id="ARBA00022555"/>
    </source>
</evidence>
<keyword evidence="2 9" id="KW-0808">Transferase</keyword>
<dbReference type="Gene3D" id="3.40.50.620">
    <property type="entry name" value="HUPs"/>
    <property type="match status" value="1"/>
</dbReference>
<evidence type="ECO:0000256" key="5">
    <source>
        <dbReference type="ARBA" id="ARBA00022840"/>
    </source>
</evidence>
<reference evidence="12 13" key="1">
    <citation type="journal article" date="2016" name="Nat. Commun.">
        <title>Thousands of microbial genomes shed light on interconnected biogeochemical processes in an aquifer system.</title>
        <authorList>
            <person name="Anantharaman K."/>
            <person name="Brown C.T."/>
            <person name="Hug L.A."/>
            <person name="Sharon I."/>
            <person name="Castelle C.J."/>
            <person name="Probst A.J."/>
            <person name="Thomas B.C."/>
            <person name="Singh A."/>
            <person name="Wilkins M.J."/>
            <person name="Karaoz U."/>
            <person name="Brodie E.L."/>
            <person name="Williams K.H."/>
            <person name="Hubbard S.S."/>
            <person name="Banfield J.F."/>
        </authorList>
    </citation>
    <scope>NUCLEOTIDE SEQUENCE [LARGE SCALE GENOMIC DNA]</scope>
</reference>
<evidence type="ECO:0000313" key="13">
    <source>
        <dbReference type="Proteomes" id="UP000178199"/>
    </source>
</evidence>
<evidence type="ECO:0000256" key="8">
    <source>
        <dbReference type="ARBA" id="ARBA00051542"/>
    </source>
</evidence>
<feature type="site" description="Interaction with tRNA" evidence="9">
    <location>
        <position position="344"/>
    </location>
</feature>
<gene>
    <name evidence="9" type="primary">mnmA</name>
    <name evidence="12" type="ORF">A2429_03060</name>
</gene>
<dbReference type="Pfam" id="PF20259">
    <property type="entry name" value="tRNA_Me_trans_M"/>
    <property type="match status" value="1"/>
</dbReference>
<dbReference type="PANTHER" id="PTHR11933:SF5">
    <property type="entry name" value="MITOCHONDRIAL TRNA-SPECIFIC 2-THIOURIDYLASE 1"/>
    <property type="match status" value="1"/>
</dbReference>
<accession>A0A1G2Q6Y3</accession>
<evidence type="ECO:0000259" key="11">
    <source>
        <dbReference type="Pfam" id="PF20259"/>
    </source>
</evidence>
<dbReference type="EC" id="2.8.1.13" evidence="9"/>
<dbReference type="AlphaFoldDB" id="A0A1G2Q6Y3"/>
<evidence type="ECO:0000256" key="9">
    <source>
        <dbReference type="HAMAP-Rule" id="MF_00144"/>
    </source>
</evidence>
<dbReference type="PANTHER" id="PTHR11933">
    <property type="entry name" value="TRNA 5-METHYLAMINOMETHYL-2-THIOURIDYLATE -METHYLTRANSFERASE"/>
    <property type="match status" value="1"/>
</dbReference>
<dbReference type="GO" id="GO:0005737">
    <property type="term" value="C:cytoplasm"/>
    <property type="evidence" value="ECO:0007669"/>
    <property type="project" value="UniProtKB-SubCell"/>
</dbReference>
<sequence length="374" mass="42715">MTKVKVIMALSGGVDSAVSAYLLKKQGYAVHAVFMKNFTGTHDNLAGECNWVRERDDAARVARHLKIPFAVWDFEKQYQRFVIDYFFHEYKRGRTPNPDVRCNQYVKIPLFLIRALKEGADFIATGHYARKSHPTGNHPQGEKNNLWQLLSGTDDKKDQSYFLYTLTQLQLKHLLFPVGEMTKPEVRKLAKRLKLPVAEKPDSQGICFVGEVKIFDFLRTRLPEKPGDLIDTRGRVVGQHRGLWFYTIGQREGLGLSNGPWYVLGRNWRANQLIIGHKNEQRLIMAKSCITSKPHWINKPVKLPAVLLVRHRYRHPAFAAAIKKSGDGLKINFREPQRAITPGQSAVLYKKNKTGLVVLGGAVIDKVEKTKFSW</sequence>
<evidence type="ECO:0000256" key="7">
    <source>
        <dbReference type="ARBA" id="ARBA00023157"/>
    </source>
</evidence>
<organism evidence="12 13">
    <name type="scientific">Candidatus Veblenbacteria bacterium RIFOXYC1_FULL_42_9</name>
    <dbReference type="NCBI Taxonomy" id="1802427"/>
    <lineage>
        <taxon>Bacteria</taxon>
        <taxon>Candidatus Vebleniibacteriota</taxon>
    </lineage>
</organism>
<keyword evidence="3 9" id="KW-0819">tRNA processing</keyword>